<evidence type="ECO:0000259" key="2">
    <source>
        <dbReference type="Pfam" id="PF17930"/>
    </source>
</evidence>
<dbReference type="Pfam" id="PF17930">
    <property type="entry name" value="LpxI_N"/>
    <property type="match status" value="1"/>
</dbReference>
<keyword evidence="3" id="KW-0378">Hydrolase</keyword>
<dbReference type="Proteomes" id="UP001148313">
    <property type="component" value="Unassembled WGS sequence"/>
</dbReference>
<dbReference type="InterPro" id="IPR043167">
    <property type="entry name" value="LpxI_C_sf"/>
</dbReference>
<dbReference type="EC" id="3.6.1.54" evidence="3"/>
<dbReference type="InterPro" id="IPR041255">
    <property type="entry name" value="LpxI_N"/>
</dbReference>
<dbReference type="EMBL" id="JAPJZH010000001">
    <property type="protein sequence ID" value="MDA4843940.1"/>
    <property type="molecule type" value="Genomic_DNA"/>
</dbReference>
<dbReference type="PANTHER" id="PTHR39962:SF1">
    <property type="entry name" value="LPXI FAMILY PROTEIN"/>
    <property type="match status" value="1"/>
</dbReference>
<protein>
    <submittedName>
        <fullName evidence="3">UDP-2,3-diacylglucosamine diphosphatase LpxI</fullName>
        <ecNumber evidence="3">3.6.1.54</ecNumber>
    </submittedName>
</protein>
<dbReference type="RefSeq" id="WP_271087453.1">
    <property type="nucleotide sequence ID" value="NZ_JAPJZH010000001.1"/>
</dbReference>
<evidence type="ECO:0000313" key="3">
    <source>
        <dbReference type="EMBL" id="MDA4843940.1"/>
    </source>
</evidence>
<feature type="domain" description="LpxI N-terminal" evidence="2">
    <location>
        <begin position="13"/>
        <end position="144"/>
    </location>
</feature>
<sequence>MKPDGRSQRNEARLAIIAGRGRLPLDIARAARDQGDDPFIIGLVGEANDIPPEFEQVSVGLGDAARIHALLKEKKIDRVVMSGGVNRRPELLELRGPLRLVRFLPAILRALSSGGDDKLLRMVITIIEAAGCRVVGAQEVVPGLLAEYGAITQRKPGANDVKNITAACAAANALGALDVGQGAVAVGGRIVALEGAEGTDGMLARVAEMRANGRISATRKGVLVKLCKPQQDLRADLPSIGPDTVRNADVAGLSGIAVDAGRAFVLERETVIEEADRRGLFVVGIDRENPATLSTDSST</sequence>
<keyword evidence="4" id="KW-1185">Reference proteome</keyword>
<accession>A0ABT4VGX2</accession>
<feature type="domain" description="LpxI C-terminal" evidence="1">
    <location>
        <begin position="149"/>
        <end position="283"/>
    </location>
</feature>
<dbReference type="Pfam" id="PF06230">
    <property type="entry name" value="LpxI_C"/>
    <property type="match status" value="1"/>
</dbReference>
<organism evidence="3 4">
    <name type="scientific">Hoeflea poritis</name>
    <dbReference type="NCBI Taxonomy" id="2993659"/>
    <lineage>
        <taxon>Bacteria</taxon>
        <taxon>Pseudomonadati</taxon>
        <taxon>Pseudomonadota</taxon>
        <taxon>Alphaproteobacteria</taxon>
        <taxon>Hyphomicrobiales</taxon>
        <taxon>Rhizobiaceae</taxon>
        <taxon>Hoeflea</taxon>
    </lineage>
</organism>
<dbReference type="GO" id="GO:0016787">
    <property type="term" value="F:hydrolase activity"/>
    <property type="evidence" value="ECO:0007669"/>
    <property type="project" value="UniProtKB-KW"/>
</dbReference>
<dbReference type="Gene3D" id="3.40.140.80">
    <property type="match status" value="1"/>
</dbReference>
<dbReference type="PANTHER" id="PTHR39962">
    <property type="entry name" value="BLL4848 PROTEIN"/>
    <property type="match status" value="1"/>
</dbReference>
<dbReference type="InterPro" id="IPR010415">
    <property type="entry name" value="LpxI_C"/>
</dbReference>
<evidence type="ECO:0000259" key="1">
    <source>
        <dbReference type="Pfam" id="PF06230"/>
    </source>
</evidence>
<evidence type="ECO:0000313" key="4">
    <source>
        <dbReference type="Proteomes" id="UP001148313"/>
    </source>
</evidence>
<comment type="caution">
    <text evidence="3">The sequence shown here is derived from an EMBL/GenBank/DDBJ whole genome shotgun (WGS) entry which is preliminary data.</text>
</comment>
<name>A0ABT4VGX2_9HYPH</name>
<gene>
    <name evidence="3" type="primary">lpxI</name>
    <name evidence="3" type="ORF">OOZ53_01200</name>
</gene>
<dbReference type="Gene3D" id="3.40.50.20">
    <property type="match status" value="1"/>
</dbReference>
<proteinExistence type="predicted"/>
<reference evidence="3" key="1">
    <citation type="submission" date="2022-11" db="EMBL/GenBank/DDBJ databases">
        <title>Hoeflea poritis sp. nov., isolated from scleractinian coral Porites lutea.</title>
        <authorList>
            <person name="Zhang G."/>
            <person name="Wei Q."/>
            <person name="Cai L."/>
        </authorList>
    </citation>
    <scope>NUCLEOTIDE SEQUENCE</scope>
    <source>
        <strain evidence="3">E7-10</strain>
    </source>
</reference>
<dbReference type="InterPro" id="IPR053174">
    <property type="entry name" value="LpxI"/>
</dbReference>